<feature type="region of interest" description="Disordered" evidence="1">
    <location>
        <begin position="35"/>
        <end position="112"/>
    </location>
</feature>
<evidence type="ECO:0000313" key="2">
    <source>
        <dbReference type="EMBL" id="KAF1986910.1"/>
    </source>
</evidence>
<evidence type="ECO:0000256" key="1">
    <source>
        <dbReference type="SAM" id="MobiDB-lite"/>
    </source>
</evidence>
<dbReference type="AlphaFoldDB" id="A0A6G1H1L6"/>
<keyword evidence="3" id="KW-1185">Reference proteome</keyword>
<organism evidence="2 3">
    <name type="scientific">Aulographum hederae CBS 113979</name>
    <dbReference type="NCBI Taxonomy" id="1176131"/>
    <lineage>
        <taxon>Eukaryota</taxon>
        <taxon>Fungi</taxon>
        <taxon>Dikarya</taxon>
        <taxon>Ascomycota</taxon>
        <taxon>Pezizomycotina</taxon>
        <taxon>Dothideomycetes</taxon>
        <taxon>Pleosporomycetidae</taxon>
        <taxon>Aulographales</taxon>
        <taxon>Aulographaceae</taxon>
    </lineage>
</organism>
<dbReference type="EMBL" id="ML977155">
    <property type="protein sequence ID" value="KAF1986910.1"/>
    <property type="molecule type" value="Genomic_DNA"/>
</dbReference>
<name>A0A6G1H1L6_9PEZI</name>
<gene>
    <name evidence="2" type="ORF">K402DRAFT_68894</name>
</gene>
<protein>
    <submittedName>
        <fullName evidence="2">Uncharacterized protein</fullName>
    </submittedName>
</protein>
<sequence>MLRFHVEEHRSSILAGCLRRIRVNMLETRREIKRRMRGQSQPLESSRVNSQTAKSTCRRWKMEPQSDDEWESTRRTGRVKDDRADRKILENESGIAQIKQGPRSTVRDSPRSTVLQSTGDHKPFNHVHVHVHQHHCYKACRRLRPDMKRQRAWL</sequence>
<proteinExistence type="predicted"/>
<feature type="compositionally biased region" description="Basic and acidic residues" evidence="1">
    <location>
        <begin position="71"/>
        <end position="90"/>
    </location>
</feature>
<dbReference type="Proteomes" id="UP000800041">
    <property type="component" value="Unassembled WGS sequence"/>
</dbReference>
<reference evidence="2" key="1">
    <citation type="journal article" date="2020" name="Stud. Mycol.">
        <title>101 Dothideomycetes genomes: a test case for predicting lifestyles and emergence of pathogens.</title>
        <authorList>
            <person name="Haridas S."/>
            <person name="Albert R."/>
            <person name="Binder M."/>
            <person name="Bloem J."/>
            <person name="Labutti K."/>
            <person name="Salamov A."/>
            <person name="Andreopoulos B."/>
            <person name="Baker S."/>
            <person name="Barry K."/>
            <person name="Bills G."/>
            <person name="Bluhm B."/>
            <person name="Cannon C."/>
            <person name="Castanera R."/>
            <person name="Culley D."/>
            <person name="Daum C."/>
            <person name="Ezra D."/>
            <person name="Gonzalez J."/>
            <person name="Henrissat B."/>
            <person name="Kuo A."/>
            <person name="Liang C."/>
            <person name="Lipzen A."/>
            <person name="Lutzoni F."/>
            <person name="Magnuson J."/>
            <person name="Mondo S."/>
            <person name="Nolan M."/>
            <person name="Ohm R."/>
            <person name="Pangilinan J."/>
            <person name="Park H.-J."/>
            <person name="Ramirez L."/>
            <person name="Alfaro M."/>
            <person name="Sun H."/>
            <person name="Tritt A."/>
            <person name="Yoshinaga Y."/>
            <person name="Zwiers L.-H."/>
            <person name="Turgeon B."/>
            <person name="Goodwin S."/>
            <person name="Spatafora J."/>
            <person name="Crous P."/>
            <person name="Grigoriev I."/>
        </authorList>
    </citation>
    <scope>NUCLEOTIDE SEQUENCE</scope>
    <source>
        <strain evidence="2">CBS 113979</strain>
    </source>
</reference>
<accession>A0A6G1H1L6</accession>
<feature type="compositionally biased region" description="Polar residues" evidence="1">
    <location>
        <begin position="38"/>
        <end position="55"/>
    </location>
</feature>
<evidence type="ECO:0000313" key="3">
    <source>
        <dbReference type="Proteomes" id="UP000800041"/>
    </source>
</evidence>